<proteinExistence type="predicted"/>
<gene>
    <name evidence="1" type="ORF">X797_006607</name>
</gene>
<sequence>MTDNQEKEQEDGEFSCWICIAPLASEESTPKQLKLALHIITLSSIGNQTIAPILAILESHHNALLLLNGAEAEGEASNGDKVLAPAQVFLRSSHGNRNTNWELSQIRLRYMT</sequence>
<protein>
    <submittedName>
        <fullName evidence="1">Uncharacterized protein</fullName>
    </submittedName>
</protein>
<organism evidence="1 2">
    <name type="scientific">Metarhizium robertsii</name>
    <dbReference type="NCBI Taxonomy" id="568076"/>
    <lineage>
        <taxon>Eukaryota</taxon>
        <taxon>Fungi</taxon>
        <taxon>Dikarya</taxon>
        <taxon>Ascomycota</taxon>
        <taxon>Pezizomycotina</taxon>
        <taxon>Sordariomycetes</taxon>
        <taxon>Hypocreomycetidae</taxon>
        <taxon>Hypocreales</taxon>
        <taxon>Clavicipitaceae</taxon>
        <taxon>Metarhizium</taxon>
    </lineage>
</organism>
<evidence type="ECO:0000313" key="2">
    <source>
        <dbReference type="Proteomes" id="UP000030151"/>
    </source>
</evidence>
<reference evidence="1 2" key="1">
    <citation type="submission" date="2014-02" db="EMBL/GenBank/DDBJ databases">
        <title>The genome sequence of the entomopathogenic fungus Metarhizium robertsii ARSEF 2575.</title>
        <authorList>
            <person name="Giuliano Garisto Donzelli B."/>
            <person name="Roe B.A."/>
            <person name="Macmil S.L."/>
            <person name="Krasnoff S.B."/>
            <person name="Gibson D.M."/>
        </authorList>
    </citation>
    <scope>NUCLEOTIDE SEQUENCE [LARGE SCALE GENOMIC DNA]</scope>
    <source>
        <strain evidence="1 2">ARSEF 2575</strain>
    </source>
</reference>
<dbReference type="Proteomes" id="UP000030151">
    <property type="component" value="Unassembled WGS sequence"/>
</dbReference>
<evidence type="ECO:0000313" key="1">
    <source>
        <dbReference type="EMBL" id="EXV00160.1"/>
    </source>
</evidence>
<comment type="caution">
    <text evidence="1">The sequence shown here is derived from an EMBL/GenBank/DDBJ whole genome shotgun (WGS) entry which is preliminary data.</text>
</comment>
<dbReference type="AlphaFoldDB" id="A0A0A1UTP8"/>
<name>A0A0A1UTP8_9HYPO</name>
<dbReference type="EMBL" id="JELW01000014">
    <property type="protein sequence ID" value="EXV00160.1"/>
    <property type="molecule type" value="Genomic_DNA"/>
</dbReference>
<accession>A0A0A1UTP8</accession>
<dbReference type="HOGENOM" id="CLU_2146461_0_0_1"/>